<accession>A0A511N4C3</accession>
<evidence type="ECO:0000256" key="7">
    <source>
        <dbReference type="ARBA" id="ARBA00023098"/>
    </source>
</evidence>
<keyword evidence="4" id="KW-0964">Secreted</keyword>
<name>A0A511N4C3_DEIC1</name>
<evidence type="ECO:0000313" key="9">
    <source>
        <dbReference type="EMBL" id="GEM47724.1"/>
    </source>
</evidence>
<dbReference type="InterPro" id="IPR029058">
    <property type="entry name" value="AB_hydrolase_fold"/>
</dbReference>
<keyword evidence="7" id="KW-0443">Lipid metabolism</keyword>
<dbReference type="Gene3D" id="3.40.50.1820">
    <property type="entry name" value="alpha/beta hydrolase"/>
    <property type="match status" value="1"/>
</dbReference>
<evidence type="ECO:0000256" key="5">
    <source>
        <dbReference type="ARBA" id="ARBA00022729"/>
    </source>
</evidence>
<evidence type="ECO:0000256" key="2">
    <source>
        <dbReference type="ARBA" id="ARBA00004613"/>
    </source>
</evidence>
<evidence type="ECO:0000256" key="6">
    <source>
        <dbReference type="ARBA" id="ARBA00022801"/>
    </source>
</evidence>
<gene>
    <name evidence="9" type="ORF">DC3_33590</name>
</gene>
<evidence type="ECO:0000313" key="10">
    <source>
        <dbReference type="Proteomes" id="UP000321306"/>
    </source>
</evidence>
<proteinExistence type="predicted"/>
<dbReference type="Pfam" id="PF24708">
    <property type="entry name" value="Lip_C"/>
    <property type="match status" value="1"/>
</dbReference>
<dbReference type="GO" id="GO:0006629">
    <property type="term" value="P:lipid metabolic process"/>
    <property type="evidence" value="ECO:0007669"/>
    <property type="project" value="UniProtKB-KW"/>
</dbReference>
<sequence length="389" mass="42733">MEITPLDHLLPEGQWQKQAASTVPVVLVHGLFGFGRDEGLGFHYWGGFTDLQDVLRKQGVPTYTASMGPVSSNWDRAVELYYQIKGGCADYGEDHARTHGHARFVTGKCYSGFYPQWDAQHPVHLIGHSMGGTTALTLVQMLEQGFFGGARPGWVKSATTIASPNNGSSAAHVLLGFLPKLKEMVLAIGALAGSVDAFKTLYDFDLEQWGIRRQPGESFESYWNRVTGSKAWSSNDISSHDLSPEGAAAMRSWVKVSPGTYYFSYSANATSKGLISGWAYPKVTMNPVLMPVAYPHVWPLKPGVGNYTHASLGIDKNWWPNDGLVNTINMDAPEGTPTFAFDAAHLQKGRWYHVGLLNGYDHIDVIGITTFRDVRPLYVNHVGMLQGLP</sequence>
<feature type="domain" description="Lipase-like C-terminal" evidence="8">
    <location>
        <begin position="23"/>
        <end position="370"/>
    </location>
</feature>
<keyword evidence="5" id="KW-0732">Signal</keyword>
<dbReference type="SUPFAM" id="SSF53474">
    <property type="entry name" value="alpha/beta-Hydrolases"/>
    <property type="match status" value="1"/>
</dbReference>
<comment type="subcellular location">
    <subcellularLocation>
        <location evidence="2">Secreted</location>
    </subcellularLocation>
</comment>
<reference evidence="9 10" key="1">
    <citation type="submission" date="2019-07" db="EMBL/GenBank/DDBJ databases">
        <title>Whole genome shotgun sequence of Deinococcus cellulosilyticus NBRC 106333.</title>
        <authorList>
            <person name="Hosoyama A."/>
            <person name="Uohara A."/>
            <person name="Ohji S."/>
            <person name="Ichikawa N."/>
        </authorList>
    </citation>
    <scope>NUCLEOTIDE SEQUENCE [LARGE SCALE GENOMIC DNA]</scope>
    <source>
        <strain evidence="9 10">NBRC 106333</strain>
    </source>
</reference>
<dbReference type="AlphaFoldDB" id="A0A511N4C3"/>
<evidence type="ECO:0000256" key="4">
    <source>
        <dbReference type="ARBA" id="ARBA00022525"/>
    </source>
</evidence>
<comment type="catalytic activity">
    <reaction evidence="1">
        <text>a triacylglycerol + H2O = a diacylglycerol + a fatty acid + H(+)</text>
        <dbReference type="Rhea" id="RHEA:12044"/>
        <dbReference type="ChEBI" id="CHEBI:15377"/>
        <dbReference type="ChEBI" id="CHEBI:15378"/>
        <dbReference type="ChEBI" id="CHEBI:17855"/>
        <dbReference type="ChEBI" id="CHEBI:18035"/>
        <dbReference type="ChEBI" id="CHEBI:28868"/>
        <dbReference type="EC" id="3.1.1.3"/>
    </reaction>
</comment>
<evidence type="ECO:0000259" key="8">
    <source>
        <dbReference type="Pfam" id="PF24708"/>
    </source>
</evidence>
<keyword evidence="10" id="KW-1185">Reference proteome</keyword>
<protein>
    <recommendedName>
        <fullName evidence="3">triacylglycerol lipase</fullName>
        <ecNumber evidence="3">3.1.1.3</ecNumber>
    </recommendedName>
</protein>
<dbReference type="PANTHER" id="PTHR34043:SF3">
    <property type="entry name" value="ALPHA_BETA-HYDROLASES SUPERFAMILY PROTEIN"/>
    <property type="match status" value="1"/>
</dbReference>
<comment type="caution">
    <text evidence="9">The sequence shown here is derived from an EMBL/GenBank/DDBJ whole genome shotgun (WGS) entry which is preliminary data.</text>
</comment>
<evidence type="ECO:0000256" key="3">
    <source>
        <dbReference type="ARBA" id="ARBA00013279"/>
    </source>
</evidence>
<organism evidence="9 10">
    <name type="scientific">Deinococcus cellulosilyticus (strain DSM 18568 / NBRC 106333 / KACC 11606 / 5516J-15)</name>
    <dbReference type="NCBI Taxonomy" id="1223518"/>
    <lineage>
        <taxon>Bacteria</taxon>
        <taxon>Thermotogati</taxon>
        <taxon>Deinococcota</taxon>
        <taxon>Deinococci</taxon>
        <taxon>Deinococcales</taxon>
        <taxon>Deinococcaceae</taxon>
        <taxon>Deinococcus</taxon>
    </lineage>
</organism>
<evidence type="ECO:0000256" key="1">
    <source>
        <dbReference type="ARBA" id="ARBA00001024"/>
    </source>
</evidence>
<dbReference type="Proteomes" id="UP000321306">
    <property type="component" value="Unassembled WGS sequence"/>
</dbReference>
<dbReference type="EMBL" id="BJXB01000015">
    <property type="protein sequence ID" value="GEM47724.1"/>
    <property type="molecule type" value="Genomic_DNA"/>
</dbReference>
<dbReference type="PANTHER" id="PTHR34043">
    <property type="entry name" value="ALPHA/BETA-HYDROLASES SUPERFAMILY PROTEIN"/>
    <property type="match status" value="1"/>
</dbReference>
<dbReference type="InterPro" id="IPR056304">
    <property type="entry name" value="Lip-like_C"/>
</dbReference>
<keyword evidence="6" id="KW-0378">Hydrolase</keyword>
<dbReference type="GO" id="GO:0005576">
    <property type="term" value="C:extracellular region"/>
    <property type="evidence" value="ECO:0007669"/>
    <property type="project" value="UniProtKB-SubCell"/>
</dbReference>
<dbReference type="GO" id="GO:0004806">
    <property type="term" value="F:triacylglycerol lipase activity"/>
    <property type="evidence" value="ECO:0007669"/>
    <property type="project" value="UniProtKB-EC"/>
</dbReference>
<dbReference type="EC" id="3.1.1.3" evidence="3"/>